<evidence type="ECO:0008006" key="3">
    <source>
        <dbReference type="Google" id="ProtNLM"/>
    </source>
</evidence>
<organism evidence="2">
    <name type="scientific">Picea sitchensis</name>
    <name type="common">Sitka spruce</name>
    <name type="synonym">Pinus sitchensis</name>
    <dbReference type="NCBI Taxonomy" id="3332"/>
    <lineage>
        <taxon>Eukaryota</taxon>
        <taxon>Viridiplantae</taxon>
        <taxon>Streptophyta</taxon>
        <taxon>Embryophyta</taxon>
        <taxon>Tracheophyta</taxon>
        <taxon>Spermatophyta</taxon>
        <taxon>Pinopsida</taxon>
        <taxon>Pinidae</taxon>
        <taxon>Conifers I</taxon>
        <taxon>Pinales</taxon>
        <taxon>Pinaceae</taxon>
        <taxon>Picea</taxon>
    </lineage>
</organism>
<dbReference type="PANTHER" id="PTHR36053">
    <property type="entry name" value="OSJNBB0017I01.18 PROTEIN"/>
    <property type="match status" value="1"/>
</dbReference>
<feature type="region of interest" description="Disordered" evidence="1">
    <location>
        <begin position="103"/>
        <end position="136"/>
    </location>
</feature>
<name>A9NRN9_PICSI</name>
<dbReference type="AlphaFoldDB" id="A9NRN9"/>
<dbReference type="OMA" id="GETWDEC"/>
<reference evidence="2" key="1">
    <citation type="journal article" date="2008" name="BMC Genomics">
        <title>A conifer genomics resource of 200,000 spruce (Picea spp.) ESTs and 6,464 high-quality, sequence-finished full-length cDNAs for Sitka spruce (Picea sitchensis).</title>
        <authorList>
            <person name="Ralph S.G."/>
            <person name="Chun H.J."/>
            <person name="Kolosova N."/>
            <person name="Cooper D."/>
            <person name="Oddy C."/>
            <person name="Ritland C.E."/>
            <person name="Kirkpatrick R."/>
            <person name="Moore R."/>
            <person name="Barber S."/>
            <person name="Holt R.A."/>
            <person name="Jones S.J."/>
            <person name="Marra M.A."/>
            <person name="Douglas C.J."/>
            <person name="Ritland K."/>
            <person name="Bohlmann J."/>
        </authorList>
    </citation>
    <scope>NUCLEOTIDE SEQUENCE</scope>
    <source>
        <tissue evidence="2">Green portion of the leader tissue</tissue>
    </source>
</reference>
<protein>
    <recommendedName>
        <fullName evidence="3">Defensin-like protein</fullName>
    </recommendedName>
</protein>
<accession>A9NRN9</accession>
<sequence>MMIPQQWTSPCGNSCTHKYAALTQIPWRVFCKKGCEANGDSWEECIGDCNEICYKDPVIKDHPWSAYIDRSPGQDDNSVECYNACITGCAYKLNIPMEEVDAFHRNRSPKPENVKKTPAMPTVDIPRADDVTSTSA</sequence>
<dbReference type="EMBL" id="EF083968">
    <property type="protein sequence ID" value="ABK23300.1"/>
    <property type="molecule type" value="mRNA"/>
</dbReference>
<proteinExistence type="evidence at transcript level"/>
<feature type="compositionally biased region" description="Basic and acidic residues" evidence="1">
    <location>
        <begin position="103"/>
        <end position="115"/>
    </location>
</feature>
<evidence type="ECO:0000313" key="2">
    <source>
        <dbReference type="EMBL" id="ABK23300.1"/>
    </source>
</evidence>
<dbReference type="PANTHER" id="PTHR36053:SF1">
    <property type="entry name" value="OS04G0680300 PROTEIN"/>
    <property type="match status" value="1"/>
</dbReference>
<evidence type="ECO:0000256" key="1">
    <source>
        <dbReference type="SAM" id="MobiDB-lite"/>
    </source>
</evidence>